<keyword evidence="2" id="KW-1185">Reference proteome</keyword>
<dbReference type="EMBL" id="MTLA01000314">
    <property type="protein sequence ID" value="OOP66450.1"/>
    <property type="molecule type" value="Genomic_DNA"/>
</dbReference>
<protein>
    <submittedName>
        <fullName evidence="1">Uncharacterized protein</fullName>
    </submittedName>
</protein>
<reference evidence="1 2" key="1">
    <citation type="submission" date="2017-01" db="EMBL/GenBank/DDBJ databases">
        <title>Draft genome sequence of Bacillus oleronius.</title>
        <authorList>
            <person name="Allam M."/>
        </authorList>
    </citation>
    <scope>NUCLEOTIDE SEQUENCE [LARGE SCALE GENOMIC DNA]</scope>
    <source>
        <strain evidence="1 2">DSM 9356</strain>
    </source>
</reference>
<gene>
    <name evidence="1" type="ORF">BWZ43_20985</name>
</gene>
<accession>A0A8E2I5J3</accession>
<evidence type="ECO:0000313" key="2">
    <source>
        <dbReference type="Proteomes" id="UP000189761"/>
    </source>
</evidence>
<sequence>MIDEKSVTGKNLLIDLIGKKKIVDHDKQISIIRISNTTKLSPPCPFLYFDFKKMIYAKTYLWKETRG</sequence>
<evidence type="ECO:0000313" key="1">
    <source>
        <dbReference type="EMBL" id="OOP66450.1"/>
    </source>
</evidence>
<name>A0A8E2I5J3_9BACI</name>
<organism evidence="1 2">
    <name type="scientific">Heyndrickxia oleronia</name>
    <dbReference type="NCBI Taxonomy" id="38875"/>
    <lineage>
        <taxon>Bacteria</taxon>
        <taxon>Bacillati</taxon>
        <taxon>Bacillota</taxon>
        <taxon>Bacilli</taxon>
        <taxon>Bacillales</taxon>
        <taxon>Bacillaceae</taxon>
        <taxon>Heyndrickxia</taxon>
    </lineage>
</organism>
<comment type="caution">
    <text evidence="1">The sequence shown here is derived from an EMBL/GenBank/DDBJ whole genome shotgun (WGS) entry which is preliminary data.</text>
</comment>
<dbReference type="Proteomes" id="UP000189761">
    <property type="component" value="Unassembled WGS sequence"/>
</dbReference>
<dbReference type="AlphaFoldDB" id="A0A8E2I5J3"/>
<dbReference type="RefSeq" id="WP_078111119.1">
    <property type="nucleotide sequence ID" value="NZ_CP080028.1"/>
</dbReference>
<proteinExistence type="predicted"/>